<dbReference type="InterPro" id="IPR029063">
    <property type="entry name" value="SAM-dependent_MTases_sf"/>
</dbReference>
<dbReference type="GO" id="GO:0006298">
    <property type="term" value="P:mismatch repair"/>
    <property type="evidence" value="ECO:0007669"/>
    <property type="project" value="TreeGrafter"/>
</dbReference>
<dbReference type="InterPro" id="IPR012263">
    <property type="entry name" value="M_m6A_EcoRV"/>
</dbReference>
<comment type="catalytic activity">
    <reaction evidence="6">
        <text>a 2'-deoxyadenosine in DNA + S-adenosyl-L-methionine = an N(6)-methyl-2'-deoxyadenosine in DNA + S-adenosyl-L-homocysteine + H(+)</text>
        <dbReference type="Rhea" id="RHEA:15197"/>
        <dbReference type="Rhea" id="RHEA-COMP:12418"/>
        <dbReference type="Rhea" id="RHEA-COMP:12419"/>
        <dbReference type="ChEBI" id="CHEBI:15378"/>
        <dbReference type="ChEBI" id="CHEBI:57856"/>
        <dbReference type="ChEBI" id="CHEBI:59789"/>
        <dbReference type="ChEBI" id="CHEBI:90615"/>
        <dbReference type="ChEBI" id="CHEBI:90616"/>
        <dbReference type="EC" id="2.1.1.72"/>
    </reaction>
</comment>
<dbReference type="GO" id="GO:0009307">
    <property type="term" value="P:DNA restriction-modification system"/>
    <property type="evidence" value="ECO:0007669"/>
    <property type="project" value="InterPro"/>
</dbReference>
<dbReference type="GO" id="GO:0009007">
    <property type="term" value="F:site-specific DNA-methyltransferase (adenine-specific) activity"/>
    <property type="evidence" value="ECO:0007669"/>
    <property type="project" value="UniProtKB-EC"/>
</dbReference>
<feature type="binding site" evidence="7">
    <location>
        <position position="53"/>
    </location>
    <ligand>
        <name>S-adenosyl-L-methionine</name>
        <dbReference type="ChEBI" id="CHEBI:59789"/>
    </ligand>
</feature>
<sequence length="263" mass="30092">MATPIIPWIGGKRRLADHIIPRFPAHDCYVEVFAGGAALYFLRPPAKVEVVNDVNGELINLYRVVQHHLEEFVRQFKWALTSRQVFEWLKQTLPETLTDIQRAARFYYLQKSCFGAKLEGQSFGTATTTPPGLNLLRIEEELSAAHLRLANTFVERLDWAVCIDRYDRPHTLFYLDPPYYETEGYGVAFPFSEYEKMAQCLRSIKGHAIVSLNDHPDIRRVFDGFHIETVPIQYTVGGGGRAAERNELIIFSWDDAAQPVGLF</sequence>
<comment type="similarity">
    <text evidence="1">Belongs to the N(4)/N(6)-methyltransferase family.</text>
</comment>
<dbReference type="Gene3D" id="3.40.50.150">
    <property type="entry name" value="Vaccinia Virus protein VP39"/>
    <property type="match status" value="1"/>
</dbReference>
<evidence type="ECO:0000256" key="6">
    <source>
        <dbReference type="ARBA" id="ARBA00047942"/>
    </source>
</evidence>
<dbReference type="GO" id="GO:1904047">
    <property type="term" value="F:S-adenosyl-L-methionine binding"/>
    <property type="evidence" value="ECO:0007669"/>
    <property type="project" value="TreeGrafter"/>
</dbReference>
<dbReference type="GO" id="GO:0004519">
    <property type="term" value="F:endonuclease activity"/>
    <property type="evidence" value="ECO:0007669"/>
    <property type="project" value="UniProtKB-KW"/>
</dbReference>
<keyword evidence="3" id="KW-0489">Methyltransferase</keyword>
<dbReference type="GO" id="GO:0043565">
    <property type="term" value="F:sequence-specific DNA binding"/>
    <property type="evidence" value="ECO:0007669"/>
    <property type="project" value="TreeGrafter"/>
</dbReference>
<dbReference type="PIRSF" id="PIRSF000398">
    <property type="entry name" value="M_m6A_EcoRV"/>
    <property type="match status" value="1"/>
</dbReference>
<dbReference type="EMBL" id="CP024902">
    <property type="protein sequence ID" value="AXF21338.1"/>
    <property type="molecule type" value="Genomic_DNA"/>
</dbReference>
<reference evidence="8 9" key="1">
    <citation type="journal article" date="2018" name="ISME J.">
        <title>Involvement of Burkholderiaceae and sulfurous volatiles in disease-suppressive soils.</title>
        <authorList>
            <person name="Carrion V.J."/>
            <person name="Cordovez V."/>
            <person name="Tyc O."/>
            <person name="Etalo D.W."/>
            <person name="de Bruijn I."/>
            <person name="de Jager V.C."/>
            <person name="Medema M.H."/>
            <person name="Eberl L."/>
            <person name="Raaijmakers J.M."/>
        </authorList>
    </citation>
    <scope>NUCLEOTIDE SEQUENCE [LARGE SCALE GENOMIC DNA]</scope>
    <source>
        <strain evidence="9">mHSR5</strain>
    </source>
</reference>
<gene>
    <name evidence="8" type="ORF">CUJ89_13185</name>
</gene>
<protein>
    <recommendedName>
        <fullName evidence="2">site-specific DNA-methyltransferase (adenine-specific)</fullName>
        <ecNumber evidence="2">2.1.1.72</ecNumber>
    </recommendedName>
</protein>
<name>A0A2Z5MXC8_BURPY</name>
<keyword evidence="4" id="KW-0808">Transferase</keyword>
<keyword evidence="8" id="KW-0540">Nuclease</keyword>
<evidence type="ECO:0000313" key="8">
    <source>
        <dbReference type="EMBL" id="AXF21338.1"/>
    </source>
</evidence>
<feature type="binding site" evidence="7">
    <location>
        <position position="176"/>
    </location>
    <ligand>
        <name>S-adenosyl-L-methionine</name>
        <dbReference type="ChEBI" id="CHEBI:59789"/>
    </ligand>
</feature>
<dbReference type="OrthoDB" id="9805629at2"/>
<keyword evidence="8" id="KW-0255">Endonuclease</keyword>
<dbReference type="GO" id="GO:0032259">
    <property type="term" value="P:methylation"/>
    <property type="evidence" value="ECO:0007669"/>
    <property type="project" value="UniProtKB-KW"/>
</dbReference>
<dbReference type="EC" id="2.1.1.72" evidence="2"/>
<dbReference type="SUPFAM" id="SSF53335">
    <property type="entry name" value="S-adenosyl-L-methionine-dependent methyltransferases"/>
    <property type="match status" value="1"/>
</dbReference>
<feature type="binding site" evidence="7">
    <location>
        <position position="12"/>
    </location>
    <ligand>
        <name>S-adenosyl-L-methionine</name>
        <dbReference type="ChEBI" id="CHEBI:59789"/>
    </ligand>
</feature>
<dbReference type="RefSeq" id="WP_114177697.1">
    <property type="nucleotide sequence ID" value="NZ_CP024902.1"/>
</dbReference>
<dbReference type="Pfam" id="PF02086">
    <property type="entry name" value="MethyltransfD12"/>
    <property type="match status" value="1"/>
</dbReference>
<evidence type="ECO:0000256" key="7">
    <source>
        <dbReference type="PIRSR" id="PIRSR000398-1"/>
    </source>
</evidence>
<evidence type="ECO:0000256" key="2">
    <source>
        <dbReference type="ARBA" id="ARBA00011900"/>
    </source>
</evidence>
<proteinExistence type="inferred from homology"/>
<dbReference type="Gene3D" id="1.10.1020.10">
    <property type="entry name" value="Adenine-specific Methyltransferase, Domain 2"/>
    <property type="match status" value="1"/>
</dbReference>
<organism evidence="8 9">
    <name type="scientific">Burkholderia pyrrocinia</name>
    <name type="common">Pseudomonas pyrrocinia</name>
    <dbReference type="NCBI Taxonomy" id="60550"/>
    <lineage>
        <taxon>Bacteria</taxon>
        <taxon>Pseudomonadati</taxon>
        <taxon>Pseudomonadota</taxon>
        <taxon>Betaproteobacteria</taxon>
        <taxon>Burkholderiales</taxon>
        <taxon>Burkholderiaceae</taxon>
        <taxon>Burkholderia</taxon>
        <taxon>Burkholderia cepacia complex</taxon>
    </lineage>
</organism>
<feature type="binding site" evidence="7">
    <location>
        <position position="8"/>
    </location>
    <ligand>
        <name>S-adenosyl-L-methionine</name>
        <dbReference type="ChEBI" id="CHEBI:59789"/>
    </ligand>
</feature>
<accession>A0A2Z5MXC8</accession>
<evidence type="ECO:0000256" key="5">
    <source>
        <dbReference type="ARBA" id="ARBA00022691"/>
    </source>
</evidence>
<evidence type="ECO:0000256" key="4">
    <source>
        <dbReference type="ARBA" id="ARBA00022679"/>
    </source>
</evidence>
<dbReference type="PRINTS" id="PR00505">
    <property type="entry name" value="D12N6MTFRASE"/>
</dbReference>
<evidence type="ECO:0000313" key="9">
    <source>
        <dbReference type="Proteomes" id="UP000253104"/>
    </source>
</evidence>
<dbReference type="AlphaFoldDB" id="A0A2Z5MXC8"/>
<keyword evidence="5" id="KW-0949">S-adenosyl-L-methionine</keyword>
<evidence type="ECO:0000256" key="3">
    <source>
        <dbReference type="ARBA" id="ARBA00022603"/>
    </source>
</evidence>
<dbReference type="Proteomes" id="UP000253104">
    <property type="component" value="Chromosome mHSR5_A"/>
</dbReference>
<evidence type="ECO:0000256" key="1">
    <source>
        <dbReference type="ARBA" id="ARBA00006594"/>
    </source>
</evidence>
<dbReference type="PANTHER" id="PTHR30481">
    <property type="entry name" value="DNA ADENINE METHYLASE"/>
    <property type="match status" value="1"/>
</dbReference>
<keyword evidence="8" id="KW-0378">Hydrolase</keyword>
<dbReference type="PANTHER" id="PTHR30481:SF4">
    <property type="entry name" value="SITE-SPECIFIC DNA-METHYLTRANSFERASE (ADENINE-SPECIFIC)"/>
    <property type="match status" value="1"/>
</dbReference>
<dbReference type="REBASE" id="258620">
    <property type="entry name" value="M.BpyHSR5ORF13185P"/>
</dbReference>
<dbReference type="InterPro" id="IPR012327">
    <property type="entry name" value="MeTrfase_D12"/>
</dbReference>
<dbReference type="InterPro" id="IPR023095">
    <property type="entry name" value="Ade_MeTrfase_dom_2"/>
</dbReference>